<dbReference type="Proteomes" id="UP000280455">
    <property type="component" value="Chromosome"/>
</dbReference>
<dbReference type="AlphaFoldDB" id="A0AAD0ZK11"/>
<evidence type="ECO:0000313" key="2">
    <source>
        <dbReference type="Proteomes" id="UP000280455"/>
    </source>
</evidence>
<proteinExistence type="predicted"/>
<gene>
    <name evidence="1" type="ORF">C4K07_6177</name>
</gene>
<evidence type="ECO:0000313" key="1">
    <source>
        <dbReference type="EMBL" id="AZE32917.1"/>
    </source>
</evidence>
<name>A0AAD0ZK11_9PSED</name>
<reference evidence="1 2" key="1">
    <citation type="submission" date="2018-03" db="EMBL/GenBank/DDBJ databases">
        <title>Diversity of phytobeneficial traits revealed by whole-genome analysis of worldwide-isolated phenazine-producing Pseudomonas spp.</title>
        <authorList>
            <person name="Biessy A."/>
            <person name="Novinscak A."/>
            <person name="Blom J."/>
            <person name="Leger G."/>
            <person name="Thomashow L.S."/>
            <person name="Cazorla F.M."/>
            <person name="Josic D."/>
            <person name="Filion M."/>
        </authorList>
    </citation>
    <scope>NUCLEOTIDE SEQUENCE [LARGE SCALE GENOMIC DNA]</scope>
    <source>
        <strain evidence="1 2">ChPhzS24</strain>
    </source>
</reference>
<accession>A0AAD0ZK11</accession>
<organism evidence="1 2">
    <name type="scientific">Pseudomonas chlororaphis subsp. aureofaciens</name>
    <dbReference type="NCBI Taxonomy" id="587851"/>
    <lineage>
        <taxon>Bacteria</taxon>
        <taxon>Pseudomonadati</taxon>
        <taxon>Pseudomonadota</taxon>
        <taxon>Gammaproteobacteria</taxon>
        <taxon>Pseudomonadales</taxon>
        <taxon>Pseudomonadaceae</taxon>
        <taxon>Pseudomonas</taxon>
    </lineage>
</organism>
<protein>
    <submittedName>
        <fullName evidence="1">Uncharacterized protein</fullName>
    </submittedName>
</protein>
<dbReference type="EMBL" id="CP027750">
    <property type="protein sequence ID" value="AZE32917.1"/>
    <property type="molecule type" value="Genomic_DNA"/>
</dbReference>
<sequence>MRRRGMHPSEKVKPKTFLCSQNELLGTDMNFHTIFFKTFIARALACSLFLSGAAYAEKNNISKGFDVITYEEALEKFNEEHSGESYRCQYSLSGGNENSPLTAVEIEDFIYLKKNGSIIELSGKDRDENAGSYSSRDGELKMSYKVLKKYNFSEYQESDDRDVEFKFSYQGEVEVLKMHGIRCGI</sequence>